<name>A0ABT2F968_9NEIS</name>
<evidence type="ECO:0000256" key="3">
    <source>
        <dbReference type="ARBA" id="ARBA00023315"/>
    </source>
</evidence>
<dbReference type="Pfam" id="PF00755">
    <property type="entry name" value="Carn_acyltransf"/>
    <property type="match status" value="1"/>
</dbReference>
<evidence type="ECO:0000256" key="1">
    <source>
        <dbReference type="ARBA" id="ARBA00005232"/>
    </source>
</evidence>
<protein>
    <submittedName>
        <fullName evidence="5">Choline/carnitine O-acyltransferase</fullName>
    </submittedName>
</protein>
<comment type="caution">
    <text evidence="5">The sequence shown here is derived from an EMBL/GenBank/DDBJ whole genome shotgun (WGS) entry which is preliminary data.</text>
</comment>
<dbReference type="InterPro" id="IPR042231">
    <property type="entry name" value="Cho/carn_acyl_trans_2"/>
</dbReference>
<keyword evidence="3" id="KW-0012">Acyltransferase</keyword>
<comment type="similarity">
    <text evidence="1">Belongs to the carnitine/choline acetyltransferase family.</text>
</comment>
<accession>A0ABT2F968</accession>
<reference evidence="5" key="1">
    <citation type="submission" date="2022-08" db="EMBL/GenBank/DDBJ databases">
        <authorList>
            <person name="Volokhov D.V."/>
            <person name="Furtak V.A."/>
            <person name="Zagorodnyaya T.A."/>
        </authorList>
    </citation>
    <scope>NUCLEOTIDE SEQUENCE</scope>
    <source>
        <strain evidence="5">CSL10203-ORH2</strain>
    </source>
</reference>
<dbReference type="InterPro" id="IPR000542">
    <property type="entry name" value="Carn_acyl_trans"/>
</dbReference>
<proteinExistence type="inferred from homology"/>
<dbReference type="InterPro" id="IPR039551">
    <property type="entry name" value="Cho/carn_acyl_trans"/>
</dbReference>
<keyword evidence="2" id="KW-0808">Transferase</keyword>
<sequence length="561" mass="63688">MPQQPHLPVPDLNETCALYLKQVRPLLEDEEYKKTVAVTRNFQARTGRKLQEALQQFAEESQTSWLLDAWLKSYLNGRTPLPLSSNVGFGIQTQDKSLSDWAAALAAVCADYHHDRIPTPQTPQGTPVSMDQWQILRGAARIPQTGCDGYRIAETTSRHIGVIHKGFYYRITALDERYEAYHPDTFRQAFEQILSDNATNPYPIAVPCYLGGNQTARIYKALSLKEDNAELIECMETDLFHISINHKKLNADNDLAWATFVPEQNVWCYKPMTFCYNTETERLFLHCEHTWEDGGTLKGIVTHAAEKLNTLKGKKTAPAISRHQWTLTPAQKKNWPQWQQDYAGKAQKMHVRTTTVDFENRIIPKGISHDALMQFLFQYAQLTTYGNIRNTYEAVDASHFRSGRTECVRPISDESLAFVATLLQNKPQQSLLESALLEHKARIKNAKFGKGANRHLFGLQLMAKQAKMRIPAFFTDDGYRVFTTDFLSTSTLGDNRFTINFAFAPTSQGGLGVNYTLTDSGWLFTVSYPEHQQNEVAIFLAAIKQGGEKLLSFFNPEPDKE</sequence>
<dbReference type="PANTHER" id="PTHR22589">
    <property type="entry name" value="CARNITINE O-ACYLTRANSFERASE"/>
    <property type="match status" value="1"/>
</dbReference>
<evidence type="ECO:0000313" key="5">
    <source>
        <dbReference type="EMBL" id="MCS4532738.1"/>
    </source>
</evidence>
<dbReference type="Gene3D" id="3.30.559.10">
    <property type="entry name" value="Chloramphenicol acetyltransferase-like domain"/>
    <property type="match status" value="1"/>
</dbReference>
<dbReference type="Proteomes" id="UP001166947">
    <property type="component" value="Unassembled WGS sequence"/>
</dbReference>
<dbReference type="InterPro" id="IPR023213">
    <property type="entry name" value="CAT-like_dom_sf"/>
</dbReference>
<evidence type="ECO:0000256" key="2">
    <source>
        <dbReference type="ARBA" id="ARBA00022679"/>
    </source>
</evidence>
<dbReference type="RefSeq" id="WP_259290572.1">
    <property type="nucleotide sequence ID" value="NZ_JANUXW010000001.1"/>
</dbReference>
<keyword evidence="6" id="KW-1185">Reference proteome</keyword>
<dbReference type="SUPFAM" id="SSF52777">
    <property type="entry name" value="CoA-dependent acyltransferases"/>
    <property type="match status" value="2"/>
</dbReference>
<feature type="domain" description="Choline/carnitine acyltransferase" evidence="4">
    <location>
        <begin position="7"/>
        <end position="544"/>
    </location>
</feature>
<reference evidence="5" key="2">
    <citation type="journal article" date="2023" name="Curr. Microbiol.">
        <title>Neisseria montereyensis sp. nov., Isolated from Oropharynx of California Sea Lion (Zalophus californianus): Genomic, Phylogenetic, and Phenotypic Study.</title>
        <authorList>
            <person name="Volokhov D.V."/>
            <person name="Zagorodnyaya T.A."/>
            <person name="Furtak V.A."/>
            <person name="Nattanmai G."/>
            <person name="Randall L."/>
            <person name="Jose S."/>
            <person name="Gao Y."/>
            <person name="Gulland F.M."/>
            <person name="Eisenberg T."/>
            <person name="Delmonte P."/>
            <person name="Blom J."/>
            <person name="Mitchell K.K."/>
        </authorList>
    </citation>
    <scope>NUCLEOTIDE SEQUENCE</scope>
    <source>
        <strain evidence="5">CSL10203-ORH2</strain>
    </source>
</reference>
<evidence type="ECO:0000259" key="4">
    <source>
        <dbReference type="Pfam" id="PF00755"/>
    </source>
</evidence>
<dbReference type="Gene3D" id="3.30.559.70">
    <property type="entry name" value="Choline/Carnitine o-acyltransferase, domain 2"/>
    <property type="match status" value="1"/>
</dbReference>
<evidence type="ECO:0000313" key="6">
    <source>
        <dbReference type="Proteomes" id="UP001166947"/>
    </source>
</evidence>
<gene>
    <name evidence="5" type="ORF">NXS09_00275</name>
</gene>
<dbReference type="EMBL" id="JANUXW010000001">
    <property type="protein sequence ID" value="MCS4532738.1"/>
    <property type="molecule type" value="Genomic_DNA"/>
</dbReference>
<organism evidence="5 6">
    <name type="scientific">Neisseria montereyensis</name>
    <dbReference type="NCBI Taxonomy" id="2973938"/>
    <lineage>
        <taxon>Bacteria</taxon>
        <taxon>Pseudomonadati</taxon>
        <taxon>Pseudomonadota</taxon>
        <taxon>Betaproteobacteria</taxon>
        <taxon>Neisseriales</taxon>
        <taxon>Neisseriaceae</taxon>
        <taxon>Neisseria</taxon>
    </lineage>
</organism>